<dbReference type="EC" id="3.6.1.-" evidence="2"/>
<keyword evidence="2" id="KW-0479">Metal-binding</keyword>
<dbReference type="InterPro" id="IPR013961">
    <property type="entry name" value="RAI1"/>
</dbReference>
<protein>
    <recommendedName>
        <fullName evidence="2">Decapping nuclease</fullName>
        <ecNumber evidence="2">3.6.1.-</ecNumber>
    </recommendedName>
</protein>
<dbReference type="PANTHER" id="PTHR12395:SF9">
    <property type="entry name" value="DECAPPING AND EXORIBONUCLEASE PROTEIN"/>
    <property type="match status" value="1"/>
</dbReference>
<feature type="domain" description="RAI1-like" evidence="3">
    <location>
        <begin position="20"/>
        <end position="349"/>
    </location>
</feature>
<evidence type="ECO:0000256" key="2">
    <source>
        <dbReference type="RuleBase" id="RU367113"/>
    </source>
</evidence>
<dbReference type="GO" id="GO:0005634">
    <property type="term" value="C:nucleus"/>
    <property type="evidence" value="ECO:0007669"/>
    <property type="project" value="UniProtKB-SubCell"/>
</dbReference>
<keyword evidence="4" id="KW-1185">Reference proteome</keyword>
<evidence type="ECO:0000256" key="1">
    <source>
        <dbReference type="ARBA" id="ARBA00006562"/>
    </source>
</evidence>
<keyword evidence="2" id="KW-0539">Nucleus</keyword>
<keyword evidence="2" id="KW-0694">RNA-binding</keyword>
<dbReference type="GO" id="GO:0003723">
    <property type="term" value="F:RNA binding"/>
    <property type="evidence" value="ECO:0007669"/>
    <property type="project" value="UniProtKB-KW"/>
</dbReference>
<comment type="cofactor">
    <cofactor evidence="2">
        <name>a divalent metal cation</name>
        <dbReference type="ChEBI" id="CHEBI:60240"/>
    </cofactor>
</comment>
<dbReference type="InterPro" id="IPR039039">
    <property type="entry name" value="RAI1-like_fam"/>
</dbReference>
<dbReference type="GO" id="GO:0004518">
    <property type="term" value="F:nuclease activity"/>
    <property type="evidence" value="ECO:0007669"/>
    <property type="project" value="UniProtKB-KW"/>
</dbReference>
<comment type="similarity">
    <text evidence="1 2">Belongs to the DXO/Dom3Z family.</text>
</comment>
<dbReference type="GO" id="GO:0034353">
    <property type="term" value="F:mRNA 5'-diphosphatase activity"/>
    <property type="evidence" value="ECO:0007669"/>
    <property type="project" value="TreeGrafter"/>
</dbReference>
<keyword evidence="2" id="KW-0547">Nucleotide-binding</keyword>
<dbReference type="WBParaSite" id="ACRNAN_scaffold3123.g12332.t1">
    <property type="protein sequence ID" value="ACRNAN_scaffold3123.g12332.t1"/>
    <property type="gene ID" value="ACRNAN_scaffold3123.g12332"/>
</dbReference>
<evidence type="ECO:0000313" key="5">
    <source>
        <dbReference type="WBParaSite" id="ACRNAN_scaffold3123.g12332.t1"/>
    </source>
</evidence>
<comment type="subcellular location">
    <subcellularLocation>
        <location evidence="2">Nucleus</location>
    </subcellularLocation>
</comment>
<organism evidence="4 5">
    <name type="scientific">Acrobeloides nanus</name>
    <dbReference type="NCBI Taxonomy" id="290746"/>
    <lineage>
        <taxon>Eukaryota</taxon>
        <taxon>Metazoa</taxon>
        <taxon>Ecdysozoa</taxon>
        <taxon>Nematoda</taxon>
        <taxon>Chromadorea</taxon>
        <taxon>Rhabditida</taxon>
        <taxon>Tylenchina</taxon>
        <taxon>Cephalobomorpha</taxon>
        <taxon>Cephaloboidea</taxon>
        <taxon>Cephalobidae</taxon>
        <taxon>Acrobeloides</taxon>
    </lineage>
</organism>
<evidence type="ECO:0000313" key="4">
    <source>
        <dbReference type="Proteomes" id="UP000887540"/>
    </source>
</evidence>
<comment type="function">
    <text evidence="2">Decapping enzyme for NAD-capped RNAs: specifically hydrolyzes the nicotinamide adenine dinucleotide (NAD) cap from a subset of RNAs by removing the entire NAD moiety from the 5'-end of an NAD-capped RNA.</text>
</comment>
<reference evidence="5" key="1">
    <citation type="submission" date="2022-11" db="UniProtKB">
        <authorList>
            <consortium name="WormBaseParasite"/>
        </authorList>
    </citation>
    <scope>IDENTIFICATION</scope>
</reference>
<dbReference type="GO" id="GO:0005829">
    <property type="term" value="C:cytosol"/>
    <property type="evidence" value="ECO:0007669"/>
    <property type="project" value="TreeGrafter"/>
</dbReference>
<dbReference type="GO" id="GO:0110155">
    <property type="term" value="P:NAD-cap decapping"/>
    <property type="evidence" value="ECO:0007669"/>
    <property type="project" value="TreeGrafter"/>
</dbReference>
<dbReference type="Proteomes" id="UP000887540">
    <property type="component" value="Unplaced"/>
</dbReference>
<dbReference type="GO" id="GO:0000166">
    <property type="term" value="F:nucleotide binding"/>
    <property type="evidence" value="ECO:0007669"/>
    <property type="project" value="UniProtKB-KW"/>
</dbReference>
<accession>A0A914DLH8</accession>
<keyword evidence="2" id="KW-0540">Nuclease</keyword>
<proteinExistence type="inferred from homology"/>
<evidence type="ECO:0000259" key="3">
    <source>
        <dbReference type="Pfam" id="PF08652"/>
    </source>
</evidence>
<sequence>MNTMEIHSLSRTCEPADISSPENIGHFSLNGSKEDYYIRLDESNARWLAMNLIKDSIDVNLDDGLENYVPRDQPFNRIEPLLTWCMKMASDKCLSLEQVTQGANFVTDRTTLTKMAMIPYEENSYGSQWHCCRLGKTIFICPYRVEEEAKYYETPVQLKFSYEREKLRDLITVGYSGNSNRPRPVDGNVVFQHVNTVTIAADGTENKIMYSSQVDILEDKKPLEIRIQTEKLGRGVSWRNKAMKWYFQSVFSGASQILVGIRPRRENYVESFKKFSIEKMRMEAEWEGNMWWSRKQCLGFVDQMLKRIQYELMKMPEQAALVVIHEPYSNIVNFVVDLENKNSFLTEEFLNQFGDTHLSTRWPIS</sequence>
<name>A0A914DLH8_9BILA</name>
<dbReference type="Pfam" id="PF08652">
    <property type="entry name" value="RAI1"/>
    <property type="match status" value="1"/>
</dbReference>
<dbReference type="GO" id="GO:0046872">
    <property type="term" value="F:metal ion binding"/>
    <property type="evidence" value="ECO:0007669"/>
    <property type="project" value="UniProtKB-KW"/>
</dbReference>
<dbReference type="PANTHER" id="PTHR12395">
    <property type="entry name" value="DOM-3 RELATED"/>
    <property type="match status" value="1"/>
</dbReference>
<dbReference type="GO" id="GO:0000956">
    <property type="term" value="P:nuclear-transcribed mRNA catabolic process"/>
    <property type="evidence" value="ECO:0007669"/>
    <property type="project" value="TreeGrafter"/>
</dbReference>
<dbReference type="AlphaFoldDB" id="A0A914DLH8"/>
<keyword evidence="2" id="KW-0378">Hydrolase</keyword>